<proteinExistence type="predicted"/>
<dbReference type="AlphaFoldDB" id="A0A314KJB6"/>
<dbReference type="Proteomes" id="UP000187609">
    <property type="component" value="Unassembled WGS sequence"/>
</dbReference>
<reference evidence="1" key="1">
    <citation type="submission" date="2016-11" db="EMBL/GenBank/DDBJ databases">
        <title>The genome of Nicotiana attenuata.</title>
        <authorList>
            <person name="Xu S."/>
            <person name="Brockmoeller T."/>
            <person name="Gaquerel E."/>
            <person name="Navarro A."/>
            <person name="Kuhl H."/>
            <person name="Gase K."/>
            <person name="Ling Z."/>
            <person name="Zhou W."/>
            <person name="Kreitzer C."/>
            <person name="Stanke M."/>
            <person name="Tang H."/>
            <person name="Lyons E."/>
            <person name="Pandey P."/>
            <person name="Pandey S.P."/>
            <person name="Timmermann B."/>
            <person name="Baldwin I.T."/>
        </authorList>
    </citation>
    <scope>NUCLEOTIDE SEQUENCE [LARGE SCALE GENOMIC DNA]</scope>
    <source>
        <strain evidence="1">UT</strain>
    </source>
</reference>
<comment type="caution">
    <text evidence="1">The sequence shown here is derived from an EMBL/GenBank/DDBJ whole genome shotgun (WGS) entry which is preliminary data.</text>
</comment>
<dbReference type="Gramene" id="OIT29298">
    <property type="protein sequence ID" value="OIT29298"/>
    <property type="gene ID" value="A4A49_53205"/>
</dbReference>
<name>A0A314KJB6_NICAT</name>
<evidence type="ECO:0000313" key="1">
    <source>
        <dbReference type="EMBL" id="OIT29298.1"/>
    </source>
</evidence>
<gene>
    <name evidence="1" type="ORF">A4A49_53205</name>
</gene>
<protein>
    <submittedName>
        <fullName evidence="1">Uncharacterized protein</fullName>
    </submittedName>
</protein>
<evidence type="ECO:0000313" key="2">
    <source>
        <dbReference type="Proteomes" id="UP000187609"/>
    </source>
</evidence>
<organism evidence="1 2">
    <name type="scientific">Nicotiana attenuata</name>
    <name type="common">Coyote tobacco</name>
    <dbReference type="NCBI Taxonomy" id="49451"/>
    <lineage>
        <taxon>Eukaryota</taxon>
        <taxon>Viridiplantae</taxon>
        <taxon>Streptophyta</taxon>
        <taxon>Embryophyta</taxon>
        <taxon>Tracheophyta</taxon>
        <taxon>Spermatophyta</taxon>
        <taxon>Magnoliopsida</taxon>
        <taxon>eudicotyledons</taxon>
        <taxon>Gunneridae</taxon>
        <taxon>Pentapetalae</taxon>
        <taxon>asterids</taxon>
        <taxon>lamiids</taxon>
        <taxon>Solanales</taxon>
        <taxon>Solanaceae</taxon>
        <taxon>Nicotianoideae</taxon>
        <taxon>Nicotianeae</taxon>
        <taxon>Nicotiana</taxon>
    </lineage>
</organism>
<sequence length="92" mass="9984">MVQNSQTSDVQQSQASIRGALTAFKRPRVVGLEYLSAKVDIHVLSFQQGRPISRVINSRRNNGAVESSTIVTGDLGYKPSKGLMEGKASNHN</sequence>
<accession>A0A314KJB6</accession>
<dbReference type="EMBL" id="MJEQ01001816">
    <property type="protein sequence ID" value="OIT29298.1"/>
    <property type="molecule type" value="Genomic_DNA"/>
</dbReference>
<keyword evidence="2" id="KW-1185">Reference proteome</keyword>